<gene>
    <name evidence="1" type="ORF">ABID46_001611</name>
</gene>
<reference evidence="1 2" key="1">
    <citation type="submission" date="2024-06" db="EMBL/GenBank/DDBJ databases">
        <title>Genomic Encyclopedia of Type Strains, Phase IV (KMG-IV): sequencing the most valuable type-strain genomes for metagenomic binning, comparative biology and taxonomic classification.</title>
        <authorList>
            <person name="Goeker M."/>
        </authorList>
    </citation>
    <scope>NUCLEOTIDE SEQUENCE [LARGE SCALE GENOMIC DNA]</scope>
    <source>
        <strain evidence="1 2">DSM 29388</strain>
    </source>
</reference>
<proteinExistence type="predicted"/>
<evidence type="ECO:0000313" key="1">
    <source>
        <dbReference type="EMBL" id="MET3732027.1"/>
    </source>
</evidence>
<accession>A0ABV2LTY2</accession>
<evidence type="ECO:0008006" key="3">
    <source>
        <dbReference type="Google" id="ProtNLM"/>
    </source>
</evidence>
<comment type="caution">
    <text evidence="1">The sequence shown here is derived from an EMBL/GenBank/DDBJ whole genome shotgun (WGS) entry which is preliminary data.</text>
</comment>
<protein>
    <recommendedName>
        <fullName evidence="3">Peptidylprolyl isomerase</fullName>
    </recommendedName>
</protein>
<name>A0ABV2LTY2_9FLAO</name>
<evidence type="ECO:0000313" key="2">
    <source>
        <dbReference type="Proteomes" id="UP001549146"/>
    </source>
</evidence>
<sequence>MMKKWGFAIIAFVFVFTACKNDDDNREPSIADQNKWDDEAILAFLEDHYFEPERGLIKRFDVTDSADDNHPNLLSQGTKLPSGVWVVKKNEFVAEGRAVVNNAQDSILLSYEARTFKANKEELADGQKPYTNESAIIYSTINASGSPQWDPYFYYTHISPAMAENGRKMEEYVIEGFVEGIKHFQSTANDGLNAYNFQGAILVPSRAAFARDVNYIGGSPSYSFRNTSFVFNFELHKVVDRVE</sequence>
<organism evidence="1 2">
    <name type="scientific">Moheibacter stercoris</name>
    <dbReference type="NCBI Taxonomy" id="1628251"/>
    <lineage>
        <taxon>Bacteria</taxon>
        <taxon>Pseudomonadati</taxon>
        <taxon>Bacteroidota</taxon>
        <taxon>Flavobacteriia</taxon>
        <taxon>Flavobacteriales</taxon>
        <taxon>Weeksellaceae</taxon>
        <taxon>Moheibacter</taxon>
    </lineage>
</organism>
<dbReference type="PROSITE" id="PS51257">
    <property type="entry name" value="PROKAR_LIPOPROTEIN"/>
    <property type="match status" value="1"/>
</dbReference>
<dbReference type="RefSeq" id="WP_354508845.1">
    <property type="nucleotide sequence ID" value="NZ_JBEPMO010000008.1"/>
</dbReference>
<dbReference type="Proteomes" id="UP001549146">
    <property type="component" value="Unassembled WGS sequence"/>
</dbReference>
<dbReference type="EMBL" id="JBEPMO010000008">
    <property type="protein sequence ID" value="MET3732027.1"/>
    <property type="molecule type" value="Genomic_DNA"/>
</dbReference>
<keyword evidence="2" id="KW-1185">Reference proteome</keyword>